<organism evidence="6 7">
    <name type="scientific">Puccinia graminis f. sp. tritici (strain CRL 75-36-700-3 / race SCCL)</name>
    <name type="common">Black stem rust fungus</name>
    <dbReference type="NCBI Taxonomy" id="418459"/>
    <lineage>
        <taxon>Eukaryota</taxon>
        <taxon>Fungi</taxon>
        <taxon>Dikarya</taxon>
        <taxon>Basidiomycota</taxon>
        <taxon>Pucciniomycotina</taxon>
        <taxon>Pucciniomycetes</taxon>
        <taxon>Pucciniales</taxon>
        <taxon>Pucciniaceae</taxon>
        <taxon>Puccinia</taxon>
    </lineage>
</organism>
<evidence type="ECO:0000256" key="3">
    <source>
        <dbReference type="ARBA" id="ARBA00022806"/>
    </source>
</evidence>
<proteinExistence type="predicted"/>
<dbReference type="OrthoDB" id="6730379at2759"/>
<dbReference type="STRING" id="418459.H6QVJ5"/>
<dbReference type="GO" id="GO:0004386">
    <property type="term" value="F:helicase activity"/>
    <property type="evidence" value="ECO:0007669"/>
    <property type="project" value="UniProtKB-KW"/>
</dbReference>
<keyword evidence="1" id="KW-0547">Nucleotide-binding</keyword>
<dbReference type="InterPro" id="IPR041679">
    <property type="entry name" value="DNA2/NAM7-like_C"/>
</dbReference>
<sequence>RENEVVIISLCRSNAEGVVGFLSERRRLNVAMTRAKRHLTVIGDSDTLSKGGDFLKNWMNWLEDHAEVRVAAM</sequence>
<dbReference type="PANTHER" id="PTHR43788">
    <property type="entry name" value="DNA2/NAM7 HELICASE FAMILY MEMBER"/>
    <property type="match status" value="1"/>
</dbReference>
<dbReference type="InParanoid" id="H6QVJ5"/>
<dbReference type="CDD" id="cd18808">
    <property type="entry name" value="SF1_C_Upf1"/>
    <property type="match status" value="1"/>
</dbReference>
<dbReference type="RefSeq" id="XP_003890902.1">
    <property type="nucleotide sequence ID" value="XM_003890853.1"/>
</dbReference>
<dbReference type="Proteomes" id="UP000008783">
    <property type="component" value="Unassembled WGS sequence"/>
</dbReference>
<dbReference type="EMBL" id="DS989920">
    <property type="protein sequence ID" value="EHS63038.1"/>
    <property type="molecule type" value="Genomic_DNA"/>
</dbReference>
<feature type="domain" description="DNA2/NAM7 helicase-like C-terminal" evidence="5">
    <location>
        <begin position="1"/>
        <end position="45"/>
    </location>
</feature>
<dbReference type="InterPro" id="IPR050534">
    <property type="entry name" value="Coronavir_polyprotein_1ab"/>
</dbReference>
<dbReference type="HOGENOM" id="CLU_2711730_0_0_1"/>
<dbReference type="eggNOG" id="KOG1803">
    <property type="taxonomic scope" value="Eukaryota"/>
</dbReference>
<dbReference type="VEuPathDB" id="FungiDB:PGTG_22759"/>
<dbReference type="InterPro" id="IPR027417">
    <property type="entry name" value="P-loop_NTPase"/>
</dbReference>
<dbReference type="SUPFAM" id="SSF52540">
    <property type="entry name" value="P-loop containing nucleoside triphosphate hydrolases"/>
    <property type="match status" value="1"/>
</dbReference>
<evidence type="ECO:0000256" key="1">
    <source>
        <dbReference type="ARBA" id="ARBA00022741"/>
    </source>
</evidence>
<evidence type="ECO:0000256" key="2">
    <source>
        <dbReference type="ARBA" id="ARBA00022801"/>
    </source>
</evidence>
<dbReference type="KEGG" id="pgr:PGTG_22759"/>
<keyword evidence="7" id="KW-1185">Reference proteome</keyword>
<keyword evidence="3" id="KW-0347">Helicase</keyword>
<dbReference type="PANTHER" id="PTHR43788:SF8">
    <property type="entry name" value="DNA-BINDING PROTEIN SMUBP-2"/>
    <property type="match status" value="1"/>
</dbReference>
<dbReference type="AlphaFoldDB" id="H6QVJ5"/>
<keyword evidence="2" id="KW-0378">Hydrolase</keyword>
<dbReference type="GO" id="GO:0005524">
    <property type="term" value="F:ATP binding"/>
    <property type="evidence" value="ECO:0007669"/>
    <property type="project" value="UniProtKB-KW"/>
</dbReference>
<feature type="non-terminal residue" evidence="6">
    <location>
        <position position="1"/>
    </location>
</feature>
<keyword evidence="4" id="KW-0067">ATP-binding</keyword>
<dbReference type="Gene3D" id="3.40.50.300">
    <property type="entry name" value="P-loop containing nucleotide triphosphate hydrolases"/>
    <property type="match status" value="1"/>
</dbReference>
<name>H6QVJ5_PUCGT</name>
<evidence type="ECO:0000313" key="6">
    <source>
        <dbReference type="EMBL" id="EHS63038.1"/>
    </source>
</evidence>
<reference evidence="7" key="1">
    <citation type="journal article" date="2011" name="Proc. Natl. Acad. Sci. U.S.A.">
        <title>Obligate biotrophy features unraveled by the genomic analysis of rust fungi.</title>
        <authorList>
            <person name="Duplessis S."/>
            <person name="Cuomo C.A."/>
            <person name="Lin Y.-C."/>
            <person name="Aerts A."/>
            <person name="Tisserant E."/>
            <person name="Veneault-Fourrey C."/>
            <person name="Joly D.L."/>
            <person name="Hacquard S."/>
            <person name="Amselem J."/>
            <person name="Cantarel B.L."/>
            <person name="Chiu R."/>
            <person name="Coutinho P.M."/>
            <person name="Feau N."/>
            <person name="Field M."/>
            <person name="Frey P."/>
            <person name="Gelhaye E."/>
            <person name="Goldberg J."/>
            <person name="Grabherr M.G."/>
            <person name="Kodira C.D."/>
            <person name="Kohler A."/>
            <person name="Kuees U."/>
            <person name="Lindquist E.A."/>
            <person name="Lucas S.M."/>
            <person name="Mago R."/>
            <person name="Mauceli E."/>
            <person name="Morin E."/>
            <person name="Murat C."/>
            <person name="Pangilinan J.L."/>
            <person name="Park R."/>
            <person name="Pearson M."/>
            <person name="Quesneville H."/>
            <person name="Rouhier N."/>
            <person name="Sakthikumar S."/>
            <person name="Salamov A.A."/>
            <person name="Schmutz J."/>
            <person name="Selles B."/>
            <person name="Shapiro H."/>
            <person name="Tanguay P."/>
            <person name="Tuskan G.A."/>
            <person name="Henrissat B."/>
            <person name="Van de Peer Y."/>
            <person name="Rouze P."/>
            <person name="Ellis J.G."/>
            <person name="Dodds P.N."/>
            <person name="Schein J.E."/>
            <person name="Zhong S."/>
            <person name="Hamelin R.C."/>
            <person name="Grigoriev I.V."/>
            <person name="Szabo L.J."/>
            <person name="Martin F."/>
        </authorList>
    </citation>
    <scope>NUCLEOTIDE SEQUENCE [LARGE SCALE GENOMIC DNA]</scope>
    <source>
        <strain evidence="7">CRL 75-36-700-3 / race SCCL</strain>
    </source>
</reference>
<evidence type="ECO:0000259" key="5">
    <source>
        <dbReference type="Pfam" id="PF13087"/>
    </source>
</evidence>
<dbReference type="InterPro" id="IPR047187">
    <property type="entry name" value="SF1_C_Upf1"/>
</dbReference>
<evidence type="ECO:0000256" key="4">
    <source>
        <dbReference type="ARBA" id="ARBA00022840"/>
    </source>
</evidence>
<dbReference type="GO" id="GO:0016787">
    <property type="term" value="F:hydrolase activity"/>
    <property type="evidence" value="ECO:0007669"/>
    <property type="project" value="UniProtKB-KW"/>
</dbReference>
<evidence type="ECO:0000313" key="7">
    <source>
        <dbReference type="Proteomes" id="UP000008783"/>
    </source>
</evidence>
<dbReference type="GeneID" id="13541010"/>
<protein>
    <recommendedName>
        <fullName evidence="5">DNA2/NAM7 helicase-like C-terminal domain-containing protein</fullName>
    </recommendedName>
</protein>
<dbReference type="Pfam" id="PF13087">
    <property type="entry name" value="AAA_12"/>
    <property type="match status" value="1"/>
</dbReference>
<gene>
    <name evidence="6" type="ORF">PGTG_22759</name>
</gene>
<accession>H6QVJ5</accession>